<keyword evidence="2" id="KW-1185">Reference proteome</keyword>
<sequence length="58" mass="6448">MSEINAGEPTEVEDVMDRAEYFRAAWALLRDLQNTDTPDVMEVAQVADYLSGEGGWAL</sequence>
<proteinExistence type="predicted"/>
<gene>
    <name evidence="1" type="ORF">HEK616_40700</name>
</gene>
<evidence type="ECO:0000313" key="1">
    <source>
        <dbReference type="EMBL" id="BDM70583.1"/>
    </source>
</evidence>
<dbReference type="RefSeq" id="WP_261954305.1">
    <property type="nucleotide sequence ID" value="NZ_AP026073.1"/>
</dbReference>
<dbReference type="Proteomes" id="UP001059597">
    <property type="component" value="Chromosome"/>
</dbReference>
<name>A0ABM7ZW60_STRNI</name>
<reference evidence="1" key="1">
    <citation type="submission" date="2022-06" db="EMBL/GenBank/DDBJ databases">
        <title>Complete genome sequence of Streptomyces nigrescens HEK616.</title>
        <authorList>
            <person name="Asamizu S."/>
            <person name="Onaka H."/>
        </authorList>
    </citation>
    <scope>NUCLEOTIDE SEQUENCE</scope>
    <source>
        <strain evidence="1">HEK616</strain>
    </source>
</reference>
<evidence type="ECO:0000313" key="2">
    <source>
        <dbReference type="Proteomes" id="UP001059597"/>
    </source>
</evidence>
<dbReference type="EMBL" id="AP026073">
    <property type="protein sequence ID" value="BDM70583.1"/>
    <property type="molecule type" value="Genomic_DNA"/>
</dbReference>
<protein>
    <submittedName>
        <fullName evidence="1">Uncharacterized protein</fullName>
    </submittedName>
</protein>
<accession>A0ABM7ZW60</accession>
<organism evidence="1 2">
    <name type="scientific">Streptomyces nigrescens</name>
    <dbReference type="NCBI Taxonomy" id="1920"/>
    <lineage>
        <taxon>Bacteria</taxon>
        <taxon>Bacillati</taxon>
        <taxon>Actinomycetota</taxon>
        <taxon>Actinomycetes</taxon>
        <taxon>Kitasatosporales</taxon>
        <taxon>Streptomycetaceae</taxon>
        <taxon>Streptomyces</taxon>
    </lineage>
</organism>